<gene>
    <name evidence="2" type="ORF">FB45DRAFT_840959</name>
</gene>
<evidence type="ECO:0000256" key="1">
    <source>
        <dbReference type="ARBA" id="ARBA00022679"/>
    </source>
</evidence>
<comment type="caution">
    <text evidence="2">The sequence shown here is derived from an EMBL/GenBank/DDBJ whole genome shotgun (WGS) entry which is preliminary data.</text>
</comment>
<dbReference type="Pfam" id="PF00201">
    <property type="entry name" value="UDPGT"/>
    <property type="match status" value="1"/>
</dbReference>
<dbReference type="SUPFAM" id="SSF53756">
    <property type="entry name" value="UDP-Glycosyltransferase/glycogen phosphorylase"/>
    <property type="match status" value="1"/>
</dbReference>
<dbReference type="InterPro" id="IPR050481">
    <property type="entry name" value="UDP-glycosyltransf_plant"/>
</dbReference>
<dbReference type="PANTHER" id="PTHR48049">
    <property type="entry name" value="GLYCOSYLTRANSFERASE"/>
    <property type="match status" value="1"/>
</dbReference>
<name>A0AAD7BCS1_9AGAR</name>
<dbReference type="CDD" id="cd03784">
    <property type="entry name" value="GT1_Gtf-like"/>
    <property type="match status" value="1"/>
</dbReference>
<dbReference type="InterPro" id="IPR002213">
    <property type="entry name" value="UDP_glucos_trans"/>
</dbReference>
<reference evidence="2" key="1">
    <citation type="submission" date="2023-03" db="EMBL/GenBank/DDBJ databases">
        <title>Massive genome expansion in bonnet fungi (Mycena s.s.) driven by repeated elements and novel gene families across ecological guilds.</title>
        <authorList>
            <consortium name="Lawrence Berkeley National Laboratory"/>
            <person name="Harder C.B."/>
            <person name="Miyauchi S."/>
            <person name="Viragh M."/>
            <person name="Kuo A."/>
            <person name="Thoen E."/>
            <person name="Andreopoulos B."/>
            <person name="Lu D."/>
            <person name="Skrede I."/>
            <person name="Drula E."/>
            <person name="Henrissat B."/>
            <person name="Morin E."/>
            <person name="Kohler A."/>
            <person name="Barry K."/>
            <person name="LaButti K."/>
            <person name="Morin E."/>
            <person name="Salamov A."/>
            <person name="Lipzen A."/>
            <person name="Mereny Z."/>
            <person name="Hegedus B."/>
            <person name="Baldrian P."/>
            <person name="Stursova M."/>
            <person name="Weitz H."/>
            <person name="Taylor A."/>
            <person name="Grigoriev I.V."/>
            <person name="Nagy L.G."/>
            <person name="Martin F."/>
            <person name="Kauserud H."/>
        </authorList>
    </citation>
    <scope>NUCLEOTIDE SEQUENCE</scope>
    <source>
        <strain evidence="2">9284</strain>
    </source>
</reference>
<evidence type="ECO:0000313" key="3">
    <source>
        <dbReference type="Proteomes" id="UP001221142"/>
    </source>
</evidence>
<proteinExistence type="predicted"/>
<accession>A0AAD7BCS1</accession>
<keyword evidence="1" id="KW-0808">Transferase</keyword>
<dbReference type="PANTHER" id="PTHR48049:SF132">
    <property type="entry name" value="GLYCOSYLTRANSFERASE"/>
    <property type="match status" value="1"/>
</dbReference>
<organism evidence="2 3">
    <name type="scientific">Roridomyces roridus</name>
    <dbReference type="NCBI Taxonomy" id="1738132"/>
    <lineage>
        <taxon>Eukaryota</taxon>
        <taxon>Fungi</taxon>
        <taxon>Dikarya</taxon>
        <taxon>Basidiomycota</taxon>
        <taxon>Agaricomycotina</taxon>
        <taxon>Agaricomycetes</taxon>
        <taxon>Agaricomycetidae</taxon>
        <taxon>Agaricales</taxon>
        <taxon>Marasmiineae</taxon>
        <taxon>Mycenaceae</taxon>
        <taxon>Roridomyces</taxon>
    </lineage>
</organism>
<dbReference type="AlphaFoldDB" id="A0AAD7BCS1"/>
<keyword evidence="3" id="KW-1185">Reference proteome</keyword>
<dbReference type="GO" id="GO:0035251">
    <property type="term" value="F:UDP-glucosyltransferase activity"/>
    <property type="evidence" value="ECO:0007669"/>
    <property type="project" value="InterPro"/>
</dbReference>
<protein>
    <submittedName>
        <fullName evidence="2">UDP-Glycosyltransferase/glycogen phosphorylase</fullName>
    </submittedName>
</protein>
<dbReference type="EMBL" id="JARKIF010000021">
    <property type="protein sequence ID" value="KAJ7617138.1"/>
    <property type="molecule type" value="Genomic_DNA"/>
</dbReference>
<dbReference type="Proteomes" id="UP001221142">
    <property type="component" value="Unassembled WGS sequence"/>
</dbReference>
<dbReference type="Gene3D" id="3.40.50.2000">
    <property type="entry name" value="Glycogen Phosphorylase B"/>
    <property type="match status" value="2"/>
</dbReference>
<evidence type="ECO:0000313" key="2">
    <source>
        <dbReference type="EMBL" id="KAJ7617138.1"/>
    </source>
</evidence>
<sequence>MTIHHVLLAPIPAYGHVRPTCDLACKLVNAQETVVATVIIPPNWLDQAHADVDEYFASQHGKDAASRVRILSTFASTDKNLFTLMPSVMESYPPACETLIRGEAIKCAVTGTVFAAIPPPSVVILDLFGLPQLLSTRALSGTTIPIFMLVPVHSGSILKLFGPESLGGFGDVGARVDEEAARTGRDPVELGEEVLAKAEGRVIRIPGIPAMYDYENFPQKPPFDDARMPMIRTGYQMLMQSDGVLLAGSCPAYDGESLAAFKGWLTKPVFAVGPFLQPRLGVPTPSKESDEVRAFLARMHERYGEKSVLFISFGTIFWPTVSEQLLDLVDALVETEFPFVLCHASPFAKVSEELASKIKASGIGLATPWAKQQFVFSHPATGWFMTHCGHGGVVEALASGVPMICWPFDGDQPMTAEFITQKLGVSFHLMEVRTSVHGLNTRLKPLFEGHEPRGTRDAWKEEFQTVIQDCRGQGGKVKRVNAQKMRDELAAAWAKGGTSKAALGAFVERYLVSTKYWCQLLI</sequence>